<evidence type="ECO:0000256" key="5">
    <source>
        <dbReference type="ARBA" id="ARBA00034313"/>
    </source>
</evidence>
<keyword evidence="9" id="KW-1185">Reference proteome</keyword>
<comment type="similarity">
    <text evidence="5">Belongs to the anthrone oxygenase family.</text>
</comment>
<evidence type="ECO:0000256" key="2">
    <source>
        <dbReference type="ARBA" id="ARBA00022692"/>
    </source>
</evidence>
<feature type="transmembrane region" description="Helical" evidence="7">
    <location>
        <begin position="135"/>
        <end position="156"/>
    </location>
</feature>
<evidence type="ECO:0000256" key="6">
    <source>
        <dbReference type="SAM" id="MobiDB-lite"/>
    </source>
</evidence>
<dbReference type="AlphaFoldDB" id="A0AAE0NWD1"/>
<feature type="region of interest" description="Disordered" evidence="6">
    <location>
        <begin position="190"/>
        <end position="260"/>
    </location>
</feature>
<sequence length="306" mass="32755">MSSFISPPPTPSGPSGPDALFSPSALIATLSSLLAPQTGSLTHLVQSLSVLLSASASGASLSLSFFLVPRLLESPTPLMLTQWRRVYEQTFSTLNRAGAAAALGYFLLAWRFGVRYTSDVVKGGMHALKLVKRGRMYAAAGALLVLGMAPYGWVVLGGVERRLVARAEAVERAMRQRGVDVEVGELGAGGSGGGLKRRQSVRGGGKGKEKERERERGGERDGKGRDGKGKGKEREKERERERERDVKEEDSPKEADIEAGLGEKVDMKAVEVGAKYWVDQWGVLNLGRAAMIAASAVMGLSASLWN</sequence>
<evidence type="ECO:0000256" key="1">
    <source>
        <dbReference type="ARBA" id="ARBA00004141"/>
    </source>
</evidence>
<accession>A0AAE0NWD1</accession>
<gene>
    <name evidence="8" type="ORF">B0T20DRAFT_85189</name>
</gene>
<reference evidence="8" key="1">
    <citation type="journal article" date="2023" name="Mol. Phylogenet. Evol.">
        <title>Genome-scale phylogeny and comparative genomics of the fungal order Sordariales.</title>
        <authorList>
            <person name="Hensen N."/>
            <person name="Bonometti L."/>
            <person name="Westerberg I."/>
            <person name="Brannstrom I.O."/>
            <person name="Guillou S."/>
            <person name="Cros-Aarteil S."/>
            <person name="Calhoun S."/>
            <person name="Haridas S."/>
            <person name="Kuo A."/>
            <person name="Mondo S."/>
            <person name="Pangilinan J."/>
            <person name="Riley R."/>
            <person name="LaButti K."/>
            <person name="Andreopoulos B."/>
            <person name="Lipzen A."/>
            <person name="Chen C."/>
            <person name="Yan M."/>
            <person name="Daum C."/>
            <person name="Ng V."/>
            <person name="Clum A."/>
            <person name="Steindorff A."/>
            <person name="Ohm R.A."/>
            <person name="Martin F."/>
            <person name="Silar P."/>
            <person name="Natvig D.O."/>
            <person name="Lalanne C."/>
            <person name="Gautier V."/>
            <person name="Ament-Velasquez S.L."/>
            <person name="Kruys A."/>
            <person name="Hutchinson M.I."/>
            <person name="Powell A.J."/>
            <person name="Barry K."/>
            <person name="Miller A.N."/>
            <person name="Grigoriev I.V."/>
            <person name="Debuchy R."/>
            <person name="Gladieux P."/>
            <person name="Hiltunen Thoren M."/>
            <person name="Johannesson H."/>
        </authorList>
    </citation>
    <scope>NUCLEOTIDE SEQUENCE</scope>
    <source>
        <strain evidence="8">FGSC 1904</strain>
    </source>
</reference>
<evidence type="ECO:0000256" key="7">
    <source>
        <dbReference type="SAM" id="Phobius"/>
    </source>
</evidence>
<dbReference type="Proteomes" id="UP001281003">
    <property type="component" value="Unassembled WGS sequence"/>
</dbReference>
<feature type="transmembrane region" description="Helical" evidence="7">
    <location>
        <begin position="48"/>
        <end position="68"/>
    </location>
</feature>
<organism evidence="8 9">
    <name type="scientific">Sordaria brevicollis</name>
    <dbReference type="NCBI Taxonomy" id="83679"/>
    <lineage>
        <taxon>Eukaryota</taxon>
        <taxon>Fungi</taxon>
        <taxon>Dikarya</taxon>
        <taxon>Ascomycota</taxon>
        <taxon>Pezizomycotina</taxon>
        <taxon>Sordariomycetes</taxon>
        <taxon>Sordariomycetidae</taxon>
        <taxon>Sordariales</taxon>
        <taxon>Sordariaceae</taxon>
        <taxon>Sordaria</taxon>
    </lineage>
</organism>
<feature type="transmembrane region" description="Helical" evidence="7">
    <location>
        <begin position="97"/>
        <end position="114"/>
    </location>
</feature>
<keyword evidence="4 7" id="KW-0472">Membrane</keyword>
<keyword evidence="2 7" id="KW-0812">Transmembrane</keyword>
<protein>
    <submittedName>
        <fullName evidence="8">Uncharacterized protein</fullName>
    </submittedName>
</protein>
<dbReference type="EMBL" id="JAUTDP010000014">
    <property type="protein sequence ID" value="KAK3388789.1"/>
    <property type="molecule type" value="Genomic_DNA"/>
</dbReference>
<feature type="compositionally biased region" description="Basic and acidic residues" evidence="6">
    <location>
        <begin position="206"/>
        <end position="260"/>
    </location>
</feature>
<dbReference type="GO" id="GO:0016020">
    <property type="term" value="C:membrane"/>
    <property type="evidence" value="ECO:0007669"/>
    <property type="project" value="UniProtKB-SubCell"/>
</dbReference>
<name>A0AAE0NWD1_SORBR</name>
<keyword evidence="3 7" id="KW-1133">Transmembrane helix</keyword>
<evidence type="ECO:0000256" key="4">
    <source>
        <dbReference type="ARBA" id="ARBA00023136"/>
    </source>
</evidence>
<evidence type="ECO:0000256" key="3">
    <source>
        <dbReference type="ARBA" id="ARBA00022989"/>
    </source>
</evidence>
<reference evidence="8" key="2">
    <citation type="submission" date="2023-07" db="EMBL/GenBank/DDBJ databases">
        <authorList>
            <consortium name="Lawrence Berkeley National Laboratory"/>
            <person name="Haridas S."/>
            <person name="Hensen N."/>
            <person name="Bonometti L."/>
            <person name="Westerberg I."/>
            <person name="Brannstrom I.O."/>
            <person name="Guillou S."/>
            <person name="Cros-Aarteil S."/>
            <person name="Calhoun S."/>
            <person name="Kuo A."/>
            <person name="Mondo S."/>
            <person name="Pangilinan J."/>
            <person name="Riley R."/>
            <person name="LaButti K."/>
            <person name="Andreopoulos B."/>
            <person name="Lipzen A."/>
            <person name="Chen C."/>
            <person name="Yanf M."/>
            <person name="Daum C."/>
            <person name="Ng V."/>
            <person name="Clum A."/>
            <person name="Steindorff A."/>
            <person name="Ohm R."/>
            <person name="Martin F."/>
            <person name="Silar P."/>
            <person name="Natvig D."/>
            <person name="Lalanne C."/>
            <person name="Gautier V."/>
            <person name="Ament-velasquez S.L."/>
            <person name="Kruys A."/>
            <person name="Hutchinson M.I."/>
            <person name="Powell A.J."/>
            <person name="Barry K."/>
            <person name="Miller A.N."/>
            <person name="Grigoriev I.V."/>
            <person name="Debuchy R."/>
            <person name="Gladieux P."/>
            <person name="Thoren M.H."/>
            <person name="Johannesson H."/>
        </authorList>
    </citation>
    <scope>NUCLEOTIDE SEQUENCE</scope>
    <source>
        <strain evidence="8">FGSC 1904</strain>
    </source>
</reference>
<dbReference type="PANTHER" id="PTHR35042:SF1">
    <property type="entry name" value="DUF1772-DOMAIN-CONTAINING PROTEIN"/>
    <property type="match status" value="1"/>
</dbReference>
<evidence type="ECO:0000313" key="8">
    <source>
        <dbReference type="EMBL" id="KAK3388789.1"/>
    </source>
</evidence>
<dbReference type="PANTHER" id="PTHR35042">
    <property type="entry name" value="ANTHRONE OXYGENASE ENCC"/>
    <property type="match status" value="1"/>
</dbReference>
<comment type="subcellular location">
    <subcellularLocation>
        <location evidence="1">Membrane</location>
        <topology evidence="1">Multi-pass membrane protein</topology>
    </subcellularLocation>
</comment>
<proteinExistence type="inferred from homology"/>
<evidence type="ECO:0000313" key="9">
    <source>
        <dbReference type="Proteomes" id="UP001281003"/>
    </source>
</evidence>
<comment type="caution">
    <text evidence="8">The sequence shown here is derived from an EMBL/GenBank/DDBJ whole genome shotgun (WGS) entry which is preliminary data.</text>
</comment>